<sequence length="97" mass="11056">MLKGILCPPRERYTMDMRGMWPRGGGGALSSVWMAGCRGGKNIYREIGERRWKVKCEAEEEHIQAGGSEEMQEGIYRMMAEKEDDEEMGLRGGGKRR</sequence>
<reference evidence="1" key="1">
    <citation type="submission" date="2023-11" db="EMBL/GenBank/DDBJ databases">
        <title>Genome assemblies of two species of porcelain crab, Petrolisthes cinctipes and Petrolisthes manimaculis (Anomura: Porcellanidae).</title>
        <authorList>
            <person name="Angst P."/>
        </authorList>
    </citation>
    <scope>NUCLEOTIDE SEQUENCE</scope>
    <source>
        <strain evidence="1">PB745_02</strain>
        <tissue evidence="1">Gill</tissue>
    </source>
</reference>
<accession>A0AAE1PT18</accession>
<comment type="caution">
    <text evidence="1">The sequence shown here is derived from an EMBL/GenBank/DDBJ whole genome shotgun (WGS) entry which is preliminary data.</text>
</comment>
<evidence type="ECO:0000313" key="1">
    <source>
        <dbReference type="EMBL" id="KAK4313794.1"/>
    </source>
</evidence>
<protein>
    <submittedName>
        <fullName evidence="1">Uncharacterized protein</fullName>
    </submittedName>
</protein>
<dbReference type="AlphaFoldDB" id="A0AAE1PT18"/>
<dbReference type="EMBL" id="JAWZYT010001269">
    <property type="protein sequence ID" value="KAK4313794.1"/>
    <property type="molecule type" value="Genomic_DNA"/>
</dbReference>
<evidence type="ECO:0000313" key="2">
    <source>
        <dbReference type="Proteomes" id="UP001292094"/>
    </source>
</evidence>
<name>A0AAE1PT18_9EUCA</name>
<dbReference type="Proteomes" id="UP001292094">
    <property type="component" value="Unassembled WGS sequence"/>
</dbReference>
<gene>
    <name evidence="1" type="ORF">Pmani_014879</name>
</gene>
<organism evidence="1 2">
    <name type="scientific">Petrolisthes manimaculis</name>
    <dbReference type="NCBI Taxonomy" id="1843537"/>
    <lineage>
        <taxon>Eukaryota</taxon>
        <taxon>Metazoa</taxon>
        <taxon>Ecdysozoa</taxon>
        <taxon>Arthropoda</taxon>
        <taxon>Crustacea</taxon>
        <taxon>Multicrustacea</taxon>
        <taxon>Malacostraca</taxon>
        <taxon>Eumalacostraca</taxon>
        <taxon>Eucarida</taxon>
        <taxon>Decapoda</taxon>
        <taxon>Pleocyemata</taxon>
        <taxon>Anomura</taxon>
        <taxon>Galatheoidea</taxon>
        <taxon>Porcellanidae</taxon>
        <taxon>Petrolisthes</taxon>
    </lineage>
</organism>
<proteinExistence type="predicted"/>
<keyword evidence="2" id="KW-1185">Reference proteome</keyword>